<name>A6JH24_RAT</name>
<dbReference type="AlphaFoldDB" id="A6JH24"/>
<reference evidence="2" key="1">
    <citation type="submission" date="2005-09" db="EMBL/GenBank/DDBJ databases">
        <authorList>
            <person name="Mural R.J."/>
            <person name="Li P.W."/>
            <person name="Adams M.D."/>
            <person name="Amanatides P.G."/>
            <person name="Baden-Tillson H."/>
            <person name="Barnstead M."/>
            <person name="Chin S.H."/>
            <person name="Dew I."/>
            <person name="Evans C.A."/>
            <person name="Ferriera S."/>
            <person name="Flanigan M."/>
            <person name="Fosler C."/>
            <person name="Glodek A."/>
            <person name="Gu Z."/>
            <person name="Holt R.A."/>
            <person name="Jennings D."/>
            <person name="Kraft C.L."/>
            <person name="Lu F."/>
            <person name="Nguyen T."/>
            <person name="Nusskern D.R."/>
            <person name="Pfannkoch C.M."/>
            <person name="Sitter C."/>
            <person name="Sutton G.G."/>
            <person name="Venter J.C."/>
            <person name="Wang Z."/>
            <person name="Woodage T."/>
            <person name="Zheng X.H."/>
            <person name="Zhong F."/>
        </authorList>
    </citation>
    <scope>NUCLEOTIDE SEQUENCE [LARGE SCALE GENOMIC DNA]</scope>
    <source>
        <strain>BN</strain>
        <strain evidence="2">Sprague-Dawley</strain>
    </source>
</reference>
<evidence type="ECO:0000313" key="1">
    <source>
        <dbReference type="EMBL" id="EDL95030.1"/>
    </source>
</evidence>
<dbReference type="EMBL" id="CH473985">
    <property type="protein sequence ID" value="EDL95030.1"/>
    <property type="molecule type" value="Genomic_DNA"/>
</dbReference>
<protein>
    <submittedName>
        <fullName evidence="1">RCG20346</fullName>
    </submittedName>
</protein>
<proteinExistence type="predicted"/>
<evidence type="ECO:0000313" key="2">
    <source>
        <dbReference type="Proteomes" id="UP000234681"/>
    </source>
</evidence>
<sequence>MQNSQFLLQPHVCLDNTTFPVILIMDRTSETDGSWSLRAWPKPNREGTGCSLWMS</sequence>
<accession>A6JH24</accession>
<gene>
    <name evidence="1" type="ORF">rCG_20346</name>
</gene>
<dbReference type="Proteomes" id="UP000234681">
    <property type="component" value="Chromosome 13"/>
</dbReference>
<organism evidence="1 2">
    <name type="scientific">Rattus norvegicus</name>
    <name type="common">Rat</name>
    <dbReference type="NCBI Taxonomy" id="10116"/>
    <lineage>
        <taxon>Eukaryota</taxon>
        <taxon>Metazoa</taxon>
        <taxon>Chordata</taxon>
        <taxon>Craniata</taxon>
        <taxon>Vertebrata</taxon>
        <taxon>Euteleostomi</taxon>
        <taxon>Mammalia</taxon>
        <taxon>Eutheria</taxon>
        <taxon>Euarchontoglires</taxon>
        <taxon>Glires</taxon>
        <taxon>Rodentia</taxon>
        <taxon>Myomorpha</taxon>
        <taxon>Muroidea</taxon>
        <taxon>Muridae</taxon>
        <taxon>Murinae</taxon>
        <taxon>Rattus</taxon>
    </lineage>
</organism>